<dbReference type="EMBL" id="KZ305039">
    <property type="protein sequence ID" value="PIA41435.1"/>
    <property type="molecule type" value="Genomic_DNA"/>
</dbReference>
<dbReference type="InParanoid" id="A0A2G5DD32"/>
<name>A0A2G5DD32_AQUCA</name>
<evidence type="ECO:0000313" key="2">
    <source>
        <dbReference type="Proteomes" id="UP000230069"/>
    </source>
</evidence>
<reference evidence="1 2" key="1">
    <citation type="submission" date="2017-09" db="EMBL/GenBank/DDBJ databases">
        <title>WGS assembly of Aquilegia coerulea Goldsmith.</title>
        <authorList>
            <person name="Hodges S."/>
            <person name="Kramer E."/>
            <person name="Nordborg M."/>
            <person name="Tomkins J."/>
            <person name="Borevitz J."/>
            <person name="Derieg N."/>
            <person name="Yan J."/>
            <person name="Mihaltcheva S."/>
            <person name="Hayes R.D."/>
            <person name="Rokhsar D."/>
        </authorList>
    </citation>
    <scope>NUCLEOTIDE SEQUENCE [LARGE SCALE GENOMIC DNA]</scope>
    <source>
        <strain evidence="2">cv. Goldsmith</strain>
    </source>
</reference>
<protein>
    <submittedName>
        <fullName evidence="1">Uncharacterized protein</fullName>
    </submittedName>
</protein>
<keyword evidence="2" id="KW-1185">Reference proteome</keyword>
<sequence length="70" mass="8321">MKKETFHGILVSSNTFYMRETKTLLFINRLESSIYVWSRIKYATISPCSHFVKSLWRYLDILTLGRKSLT</sequence>
<proteinExistence type="predicted"/>
<dbReference type="AlphaFoldDB" id="A0A2G5DD32"/>
<evidence type="ECO:0000313" key="1">
    <source>
        <dbReference type="EMBL" id="PIA41435.1"/>
    </source>
</evidence>
<organism evidence="1 2">
    <name type="scientific">Aquilegia coerulea</name>
    <name type="common">Rocky mountain columbine</name>
    <dbReference type="NCBI Taxonomy" id="218851"/>
    <lineage>
        <taxon>Eukaryota</taxon>
        <taxon>Viridiplantae</taxon>
        <taxon>Streptophyta</taxon>
        <taxon>Embryophyta</taxon>
        <taxon>Tracheophyta</taxon>
        <taxon>Spermatophyta</taxon>
        <taxon>Magnoliopsida</taxon>
        <taxon>Ranunculales</taxon>
        <taxon>Ranunculaceae</taxon>
        <taxon>Thalictroideae</taxon>
        <taxon>Aquilegia</taxon>
    </lineage>
</organism>
<accession>A0A2G5DD32</accession>
<dbReference type="Proteomes" id="UP000230069">
    <property type="component" value="Unassembled WGS sequence"/>
</dbReference>
<gene>
    <name evidence="1" type="ORF">AQUCO_02200092v1</name>
</gene>